<feature type="transmembrane region" description="Helical" evidence="1">
    <location>
        <begin position="26"/>
        <end position="45"/>
    </location>
</feature>
<evidence type="ECO:0000313" key="3">
    <source>
        <dbReference type="Proteomes" id="UP000252255"/>
    </source>
</evidence>
<gene>
    <name evidence="2" type="ORF">TH30_19540</name>
</gene>
<sequence>MIDRVSVLILTSVSIGNLLMPHNAKLLGATGLVWCIFLAGRTVLYRSRDVKKRIRDGDSPSFLFRISFDTKKD</sequence>
<name>A0A367WRZ2_9PROT</name>
<proteinExistence type="predicted"/>
<evidence type="ECO:0000256" key="1">
    <source>
        <dbReference type="SAM" id="Phobius"/>
    </source>
</evidence>
<keyword evidence="1" id="KW-0812">Transmembrane</keyword>
<keyword evidence="1" id="KW-0472">Membrane</keyword>
<dbReference type="EMBL" id="JPWI01000015">
    <property type="protein sequence ID" value="RCK43212.1"/>
    <property type="molecule type" value="Genomic_DNA"/>
</dbReference>
<evidence type="ECO:0000313" key="2">
    <source>
        <dbReference type="EMBL" id="RCK43212.1"/>
    </source>
</evidence>
<reference evidence="2 3" key="1">
    <citation type="submission" date="2014-07" db="EMBL/GenBank/DDBJ databases">
        <title>Draft genome sequence of Thalassospira profundimaris PR54-5.</title>
        <authorList>
            <person name="Lai Q."/>
            <person name="Shao Z."/>
        </authorList>
    </citation>
    <scope>NUCLEOTIDE SEQUENCE [LARGE SCALE GENOMIC DNA]</scope>
    <source>
        <strain evidence="2 3">PR54-5</strain>
    </source>
</reference>
<accession>A0A367WRZ2</accession>
<comment type="caution">
    <text evidence="2">The sequence shown here is derived from an EMBL/GenBank/DDBJ whole genome shotgun (WGS) entry which is preliminary data.</text>
</comment>
<protein>
    <submittedName>
        <fullName evidence="2">Uncharacterized protein</fullName>
    </submittedName>
</protein>
<dbReference type="AlphaFoldDB" id="A0A367WRZ2"/>
<dbReference type="Proteomes" id="UP000252255">
    <property type="component" value="Unassembled WGS sequence"/>
</dbReference>
<organism evidence="2 3">
    <name type="scientific">Thalassospira profundimaris</name>
    <dbReference type="NCBI Taxonomy" id="502049"/>
    <lineage>
        <taxon>Bacteria</taxon>
        <taxon>Pseudomonadati</taxon>
        <taxon>Pseudomonadota</taxon>
        <taxon>Alphaproteobacteria</taxon>
        <taxon>Rhodospirillales</taxon>
        <taxon>Thalassospiraceae</taxon>
        <taxon>Thalassospira</taxon>
    </lineage>
</organism>
<keyword evidence="1" id="KW-1133">Transmembrane helix</keyword>